<protein>
    <recommendedName>
        <fullName evidence="4">F-box domain-containing protein</fullName>
    </recommendedName>
</protein>
<accession>A0AAW0FR60</accession>
<feature type="region of interest" description="Disordered" evidence="1">
    <location>
        <begin position="69"/>
        <end position="95"/>
    </location>
</feature>
<gene>
    <name evidence="2" type="ORF">QCA50_013613</name>
</gene>
<dbReference type="AlphaFoldDB" id="A0AAW0FR60"/>
<evidence type="ECO:0000313" key="2">
    <source>
        <dbReference type="EMBL" id="KAK7683351.1"/>
    </source>
</evidence>
<sequence>MTSKKIQEHRSILQARRTQIEENRRDTKVTREQVLQLCASFNAMSHASALPYDILPLIFREYLHSVMTNPDESDVDDDNLDDEEEDEDEDEEKGRPPHWRWLVLMQVCHSWRAAMASSPILWSQIDAKISPYPDIVEKFITMSHNTPLDIFMKSNIFSLADPQKVMETLNKLMQGGRVRSLSLSFHQDIFQYVFSSNVNKASLSQLQLLDIQILVNNGVSVTKPLLGLPLIMKAGLRSLRRVVLNNIFPDWTLLLNLPVSVTSLSILRNEQPPPGGTIKDVLALLKKLVHLQSLKLFCALPPAAQESTQLVHMSKLKSFAVLGEATSGVSLFTSLMLPSDAMIHIELDVVPRLDVSAACKSVFSHLHRMYGDHRDPTRASMYVDIDIVSLTMFKDTSQQLRLALVSPDKHRGLPVEPPTIFNDMIDAVTPRAFSSIVELQTSFWRCRTSKLPNAMLRLLQATDHVEILGFHNWASAVPELLQPRKNKKKTILVPHLRYLGLSVVHIAEDTEVRPDWSLHGEAFIKCLVGRQARGHGIAILELDSCEISVSDPDAFRARLRAAVEELKG</sequence>
<organism evidence="2 3">
    <name type="scientific">Cerrena zonata</name>
    <dbReference type="NCBI Taxonomy" id="2478898"/>
    <lineage>
        <taxon>Eukaryota</taxon>
        <taxon>Fungi</taxon>
        <taxon>Dikarya</taxon>
        <taxon>Basidiomycota</taxon>
        <taxon>Agaricomycotina</taxon>
        <taxon>Agaricomycetes</taxon>
        <taxon>Polyporales</taxon>
        <taxon>Cerrenaceae</taxon>
        <taxon>Cerrena</taxon>
    </lineage>
</organism>
<evidence type="ECO:0000256" key="1">
    <source>
        <dbReference type="SAM" id="MobiDB-lite"/>
    </source>
</evidence>
<comment type="caution">
    <text evidence="2">The sequence shown here is derived from an EMBL/GenBank/DDBJ whole genome shotgun (WGS) entry which is preliminary data.</text>
</comment>
<evidence type="ECO:0008006" key="4">
    <source>
        <dbReference type="Google" id="ProtNLM"/>
    </source>
</evidence>
<dbReference type="Proteomes" id="UP001385951">
    <property type="component" value="Unassembled WGS sequence"/>
</dbReference>
<name>A0AAW0FR60_9APHY</name>
<proteinExistence type="predicted"/>
<reference evidence="2 3" key="1">
    <citation type="submission" date="2022-09" db="EMBL/GenBank/DDBJ databases">
        <authorList>
            <person name="Palmer J.M."/>
        </authorList>
    </citation>
    <scope>NUCLEOTIDE SEQUENCE [LARGE SCALE GENOMIC DNA]</scope>
    <source>
        <strain evidence="2 3">DSM 7382</strain>
    </source>
</reference>
<dbReference type="EMBL" id="JASBNA010000031">
    <property type="protein sequence ID" value="KAK7683351.1"/>
    <property type="molecule type" value="Genomic_DNA"/>
</dbReference>
<feature type="compositionally biased region" description="Acidic residues" evidence="1">
    <location>
        <begin position="71"/>
        <end position="91"/>
    </location>
</feature>
<keyword evidence="3" id="KW-1185">Reference proteome</keyword>
<evidence type="ECO:0000313" key="3">
    <source>
        <dbReference type="Proteomes" id="UP001385951"/>
    </source>
</evidence>